<dbReference type="EnsemblMetazoa" id="ASIC017963-RA">
    <property type="protein sequence ID" value="ASIC017963-PA"/>
    <property type="gene ID" value="ASIC017963"/>
</dbReference>
<name>A0A084WI86_ANOSI</name>
<evidence type="ECO:0000313" key="2">
    <source>
        <dbReference type="EnsemblMetazoa" id="ASIC017963-PA"/>
    </source>
</evidence>
<reference evidence="2" key="2">
    <citation type="submission" date="2020-05" db="UniProtKB">
        <authorList>
            <consortium name="EnsemblMetazoa"/>
        </authorList>
    </citation>
    <scope>IDENTIFICATION</scope>
</reference>
<gene>
    <name evidence="1" type="ORF">ZHAS_00017963</name>
</gene>
<sequence>MVDADAATSLHYTRCNCFLFDSRAEYLMPPRKAPRPSQPTDKGFGREKRMFLVTELGNSRNVCHDLTPHALPKETTGTGN</sequence>
<dbReference type="AlphaFoldDB" id="A0A084WI86"/>
<organism evidence="1">
    <name type="scientific">Anopheles sinensis</name>
    <name type="common">Mosquito</name>
    <dbReference type="NCBI Taxonomy" id="74873"/>
    <lineage>
        <taxon>Eukaryota</taxon>
        <taxon>Metazoa</taxon>
        <taxon>Ecdysozoa</taxon>
        <taxon>Arthropoda</taxon>
        <taxon>Hexapoda</taxon>
        <taxon>Insecta</taxon>
        <taxon>Pterygota</taxon>
        <taxon>Neoptera</taxon>
        <taxon>Endopterygota</taxon>
        <taxon>Diptera</taxon>
        <taxon>Nematocera</taxon>
        <taxon>Culicoidea</taxon>
        <taxon>Culicidae</taxon>
        <taxon>Anophelinae</taxon>
        <taxon>Anopheles</taxon>
    </lineage>
</organism>
<protein>
    <submittedName>
        <fullName evidence="1 2">Uncharacterized protein</fullName>
    </submittedName>
</protein>
<dbReference type="VEuPathDB" id="VectorBase:ASIC017963"/>
<dbReference type="EMBL" id="ATLV01023923">
    <property type="status" value="NOT_ANNOTATED_CDS"/>
    <property type="molecule type" value="Genomic_DNA"/>
</dbReference>
<accession>A0A084WI86</accession>
<reference evidence="1 3" key="1">
    <citation type="journal article" date="2014" name="BMC Genomics">
        <title>Genome sequence of Anopheles sinensis provides insight into genetics basis of mosquito competence for malaria parasites.</title>
        <authorList>
            <person name="Zhou D."/>
            <person name="Zhang D."/>
            <person name="Ding G."/>
            <person name="Shi L."/>
            <person name="Hou Q."/>
            <person name="Ye Y."/>
            <person name="Xu Y."/>
            <person name="Zhou H."/>
            <person name="Xiong C."/>
            <person name="Li S."/>
            <person name="Yu J."/>
            <person name="Hong S."/>
            <person name="Yu X."/>
            <person name="Zou P."/>
            <person name="Chen C."/>
            <person name="Chang X."/>
            <person name="Wang W."/>
            <person name="Lv Y."/>
            <person name="Sun Y."/>
            <person name="Ma L."/>
            <person name="Shen B."/>
            <person name="Zhu C."/>
        </authorList>
    </citation>
    <scope>NUCLEOTIDE SEQUENCE [LARGE SCALE GENOMIC DNA]</scope>
</reference>
<evidence type="ECO:0000313" key="1">
    <source>
        <dbReference type="EMBL" id="KFB49930.1"/>
    </source>
</evidence>
<proteinExistence type="predicted"/>
<dbReference type="Proteomes" id="UP000030765">
    <property type="component" value="Unassembled WGS sequence"/>
</dbReference>
<keyword evidence="3" id="KW-1185">Reference proteome</keyword>
<dbReference type="EMBL" id="KE525347">
    <property type="protein sequence ID" value="KFB49930.1"/>
    <property type="molecule type" value="Genomic_DNA"/>
</dbReference>
<evidence type="ECO:0000313" key="3">
    <source>
        <dbReference type="Proteomes" id="UP000030765"/>
    </source>
</evidence>